<keyword evidence="3" id="KW-1185">Reference proteome</keyword>
<keyword evidence="1" id="KW-0812">Transmembrane</keyword>
<organism evidence="2 3">
    <name type="scientific">Peterkaempfera bronchialis</name>
    <dbReference type="NCBI Taxonomy" id="2126346"/>
    <lineage>
        <taxon>Bacteria</taxon>
        <taxon>Bacillati</taxon>
        <taxon>Actinomycetota</taxon>
        <taxon>Actinomycetes</taxon>
        <taxon>Kitasatosporales</taxon>
        <taxon>Streptomycetaceae</taxon>
        <taxon>Peterkaempfera</taxon>
    </lineage>
</organism>
<evidence type="ECO:0008006" key="4">
    <source>
        <dbReference type="Google" id="ProtNLM"/>
    </source>
</evidence>
<evidence type="ECO:0000256" key="1">
    <source>
        <dbReference type="SAM" id="Phobius"/>
    </source>
</evidence>
<protein>
    <recommendedName>
        <fullName evidence="4">DUF3592 domain-containing protein</fullName>
    </recommendedName>
</protein>
<dbReference type="Proteomes" id="UP000249340">
    <property type="component" value="Chromosome"/>
</dbReference>
<dbReference type="OrthoDB" id="3853954at2"/>
<proteinExistence type="predicted"/>
<keyword evidence="1" id="KW-1133">Transmembrane helix</keyword>
<keyword evidence="1" id="KW-0472">Membrane</keyword>
<evidence type="ECO:0000313" key="2">
    <source>
        <dbReference type="EMBL" id="AXI78829.1"/>
    </source>
</evidence>
<dbReference type="RefSeq" id="WP_111491310.1">
    <property type="nucleotide sequence ID" value="NZ_CP031264.1"/>
</dbReference>
<evidence type="ECO:0000313" key="3">
    <source>
        <dbReference type="Proteomes" id="UP000249340"/>
    </source>
</evidence>
<gene>
    <name evidence="2" type="ORF">C7M71_016825</name>
</gene>
<accession>A0A345SYM4</accession>
<reference evidence="3" key="1">
    <citation type="submission" date="2018-07" db="EMBL/GenBank/DDBJ databases">
        <title>Streptacidiphilus bronchialis DSM 106435 chromosome.</title>
        <authorList>
            <person name="Batra D."/>
            <person name="Gulvik C.A."/>
        </authorList>
    </citation>
    <scope>NUCLEOTIDE SEQUENCE [LARGE SCALE GENOMIC DNA]</scope>
    <source>
        <strain evidence="3">DSM 106435</strain>
    </source>
</reference>
<dbReference type="KEGG" id="stri:C7M71_016825"/>
<dbReference type="AlphaFoldDB" id="A0A345SYM4"/>
<feature type="transmembrane region" description="Helical" evidence="1">
    <location>
        <begin position="119"/>
        <end position="140"/>
    </location>
</feature>
<feature type="transmembrane region" description="Helical" evidence="1">
    <location>
        <begin position="6"/>
        <end position="26"/>
    </location>
</feature>
<sequence length="142" mass="14881">MEAPAAVTAGAVFALFGGALLCWCAAEVRLRRYLRHHGVPAVARVVADSHAAETDDPTPALAYSTADRAESLVSRPRGHTPLSRPARLSPGTLVQICYDPRRPARMALADGLRTAPSDAFWTILGVGSLAVGLAVLLSAVGR</sequence>
<dbReference type="EMBL" id="CP031264">
    <property type="protein sequence ID" value="AXI78829.1"/>
    <property type="molecule type" value="Genomic_DNA"/>
</dbReference>
<name>A0A345SYM4_9ACTN</name>